<evidence type="ECO:0000256" key="1">
    <source>
        <dbReference type="ARBA" id="ARBA00004477"/>
    </source>
</evidence>
<keyword evidence="4 7" id="KW-0256">Endoplasmic reticulum</keyword>
<keyword evidence="10" id="KW-1185">Reference proteome</keyword>
<evidence type="ECO:0000259" key="8">
    <source>
        <dbReference type="PROSITE" id="PS51751"/>
    </source>
</evidence>
<reference evidence="10" key="1">
    <citation type="journal article" date="2020" name="Stud. Mycol.">
        <title>101 Dothideomycetes genomes: A test case for predicting lifestyles and emergence of pathogens.</title>
        <authorList>
            <person name="Haridas S."/>
            <person name="Albert R."/>
            <person name="Binder M."/>
            <person name="Bloem J."/>
            <person name="LaButti K."/>
            <person name="Salamov A."/>
            <person name="Andreopoulos B."/>
            <person name="Baker S."/>
            <person name="Barry K."/>
            <person name="Bills G."/>
            <person name="Bluhm B."/>
            <person name="Cannon C."/>
            <person name="Castanera R."/>
            <person name="Culley D."/>
            <person name="Daum C."/>
            <person name="Ezra D."/>
            <person name="Gonzalez J."/>
            <person name="Henrissat B."/>
            <person name="Kuo A."/>
            <person name="Liang C."/>
            <person name="Lipzen A."/>
            <person name="Lutzoni F."/>
            <person name="Magnuson J."/>
            <person name="Mondo S."/>
            <person name="Nolan M."/>
            <person name="Ohm R."/>
            <person name="Pangilinan J."/>
            <person name="Park H.-J."/>
            <person name="Ramirez L."/>
            <person name="Alfaro M."/>
            <person name="Sun H."/>
            <person name="Tritt A."/>
            <person name="Yoshinaga Y."/>
            <person name="Zwiers L.-H."/>
            <person name="Turgeon B."/>
            <person name="Goodwin S."/>
            <person name="Spatafora J."/>
            <person name="Crous P."/>
            <person name="Grigoriev I."/>
        </authorList>
    </citation>
    <scope>NUCLEOTIDE SEQUENCE [LARGE SCALE GENOMIC DNA]</scope>
    <source>
        <strain evidence="10">CECT 20119</strain>
    </source>
</reference>
<dbReference type="InterPro" id="IPR016964">
    <property type="entry name" value="Sigma2_recept"/>
</dbReference>
<dbReference type="InterPro" id="IPR033118">
    <property type="entry name" value="EXPERA"/>
</dbReference>
<evidence type="ECO:0000256" key="6">
    <source>
        <dbReference type="ARBA" id="ARBA00023136"/>
    </source>
</evidence>
<dbReference type="Proteomes" id="UP000799538">
    <property type="component" value="Unassembled WGS sequence"/>
</dbReference>
<comment type="similarity">
    <text evidence="2">Belongs to the TMEM97/sigma-2 receptor family.</text>
</comment>
<evidence type="ECO:0000256" key="7">
    <source>
        <dbReference type="PIRNR" id="PIRNR031032"/>
    </source>
</evidence>
<sequence>MAVSIFSRKTDLFYLVFFCIHLVVMFNVDLVSLYPDWMKQKYMLDLRKWQVATYKDQFFVSPPAWFTLYTYLELLYHVPFCLWAIPALKNNDPRVPIQLLIYALETGITTITCIADYMSWTVISRAEINQLHTLYVPYLAISVFMGVDMVARLNAVVAGARPPPTVAGKKTR</sequence>
<dbReference type="PANTHER" id="PTHR31204:SF1">
    <property type="entry name" value="SIGMA INTRACELLULAR RECEPTOR 2"/>
    <property type="match status" value="1"/>
</dbReference>
<gene>
    <name evidence="9" type="ORF">BDZ85DRAFT_262202</name>
</gene>
<keyword evidence="5 7" id="KW-1133">Transmembrane helix</keyword>
<dbReference type="Pfam" id="PF05241">
    <property type="entry name" value="EBP"/>
    <property type="match status" value="1"/>
</dbReference>
<accession>A0A6A6GDP4</accession>
<proteinExistence type="inferred from homology"/>
<keyword evidence="3 7" id="KW-0812">Transmembrane</keyword>
<feature type="domain" description="EXPERA" evidence="8">
    <location>
        <begin position="10"/>
        <end position="146"/>
    </location>
</feature>
<evidence type="ECO:0000313" key="9">
    <source>
        <dbReference type="EMBL" id="KAF2223806.1"/>
    </source>
</evidence>
<evidence type="ECO:0000256" key="2">
    <source>
        <dbReference type="ARBA" id="ARBA00009096"/>
    </source>
</evidence>
<dbReference type="InterPro" id="IPR051987">
    <property type="entry name" value="Sigma-2_receptor-like"/>
</dbReference>
<dbReference type="PIRSF" id="PIRSF031032">
    <property type="entry name" value="TMP_97_prd"/>
    <property type="match status" value="1"/>
</dbReference>
<dbReference type="PROSITE" id="PS51751">
    <property type="entry name" value="EXPERA"/>
    <property type="match status" value="1"/>
</dbReference>
<evidence type="ECO:0000256" key="4">
    <source>
        <dbReference type="ARBA" id="ARBA00022824"/>
    </source>
</evidence>
<dbReference type="PANTHER" id="PTHR31204">
    <property type="entry name" value="SIGMA INTRACELLULAR RECEPTOR 2"/>
    <property type="match status" value="1"/>
</dbReference>
<keyword evidence="6 7" id="KW-0472">Membrane</keyword>
<dbReference type="GO" id="GO:0005789">
    <property type="term" value="C:endoplasmic reticulum membrane"/>
    <property type="evidence" value="ECO:0007669"/>
    <property type="project" value="UniProtKB-SubCell"/>
</dbReference>
<evidence type="ECO:0000256" key="3">
    <source>
        <dbReference type="ARBA" id="ARBA00022692"/>
    </source>
</evidence>
<comment type="subcellular location">
    <subcellularLocation>
        <location evidence="1">Endoplasmic reticulum membrane</location>
        <topology evidence="1">Multi-pass membrane protein</topology>
    </subcellularLocation>
</comment>
<feature type="transmembrane region" description="Helical" evidence="7">
    <location>
        <begin position="132"/>
        <end position="151"/>
    </location>
</feature>
<dbReference type="AlphaFoldDB" id="A0A6A6GDP4"/>
<evidence type="ECO:0000313" key="10">
    <source>
        <dbReference type="Proteomes" id="UP000799538"/>
    </source>
</evidence>
<name>A0A6A6GDP4_9PEZI</name>
<feature type="transmembrane region" description="Helical" evidence="7">
    <location>
        <begin position="12"/>
        <end position="34"/>
    </location>
</feature>
<dbReference type="EMBL" id="ML992506">
    <property type="protein sequence ID" value="KAF2223806.1"/>
    <property type="molecule type" value="Genomic_DNA"/>
</dbReference>
<evidence type="ECO:0000256" key="5">
    <source>
        <dbReference type="ARBA" id="ARBA00022989"/>
    </source>
</evidence>
<organism evidence="9 10">
    <name type="scientific">Elsinoe ampelina</name>
    <dbReference type="NCBI Taxonomy" id="302913"/>
    <lineage>
        <taxon>Eukaryota</taxon>
        <taxon>Fungi</taxon>
        <taxon>Dikarya</taxon>
        <taxon>Ascomycota</taxon>
        <taxon>Pezizomycotina</taxon>
        <taxon>Dothideomycetes</taxon>
        <taxon>Dothideomycetidae</taxon>
        <taxon>Myriangiales</taxon>
        <taxon>Elsinoaceae</taxon>
        <taxon>Elsinoe</taxon>
    </lineage>
</organism>
<protein>
    <recommendedName>
        <fullName evidence="7">Efficient mitochondria targeting-associated protein 19</fullName>
    </recommendedName>
</protein>
<feature type="transmembrane region" description="Helical" evidence="7">
    <location>
        <begin position="100"/>
        <end position="120"/>
    </location>
</feature>
<dbReference type="OrthoDB" id="433124at2759"/>
<feature type="transmembrane region" description="Helical" evidence="7">
    <location>
        <begin position="68"/>
        <end position="88"/>
    </location>
</feature>